<evidence type="ECO:0000313" key="2">
    <source>
        <dbReference type="Proteomes" id="UP001084650"/>
    </source>
</evidence>
<accession>A0ABT4HPN3</accession>
<comment type="caution">
    <text evidence="1">The sequence shown here is derived from an EMBL/GenBank/DDBJ whole genome shotgun (WGS) entry which is preliminary data.</text>
</comment>
<sequence>MSREHSRDESIHRSSAFARSAGRASATVACALGVVVAFGPAVAFAQPVDGTAFDPFATAAGQTPALPSDHADPAAVAACQQFAAVLQGTSLYYGQFADALETYEDPDYSTPSISSANVLGRTALRQGAGLTLSAANTPGLAPDIAGPMRSWSLGATKLLLKMGLRTSGETLNLSVADLNADATAVQTACAAAGTHA</sequence>
<keyword evidence="2" id="KW-1185">Reference proteome</keyword>
<dbReference type="Proteomes" id="UP001084650">
    <property type="component" value="Unassembled WGS sequence"/>
</dbReference>
<protein>
    <recommendedName>
        <fullName evidence="3">PknH-like extracellular domain-containing protein</fullName>
    </recommendedName>
</protein>
<name>A0ABT4HPN3_MYCIR</name>
<reference evidence="1" key="1">
    <citation type="submission" date="2022-12" db="EMBL/GenBank/DDBJ databases">
        <title>Whole genome sequence of Mycolicibacterium iranicum strain SBH312.</title>
        <authorList>
            <person name="Jani J."/>
            <person name="Arifin Mustapha Z."/>
            <person name="Ahmed K."/>
            <person name="Kai Ling C."/>
        </authorList>
    </citation>
    <scope>NUCLEOTIDE SEQUENCE</scope>
    <source>
        <strain evidence="1">SBH312</strain>
    </source>
</reference>
<evidence type="ECO:0000313" key="1">
    <source>
        <dbReference type="EMBL" id="MCZ0731729.1"/>
    </source>
</evidence>
<proteinExistence type="predicted"/>
<gene>
    <name evidence="1" type="ORF">OY187_27100</name>
</gene>
<dbReference type="EMBL" id="JAPQYE010000020">
    <property type="protein sequence ID" value="MCZ0731729.1"/>
    <property type="molecule type" value="Genomic_DNA"/>
</dbReference>
<evidence type="ECO:0008006" key="3">
    <source>
        <dbReference type="Google" id="ProtNLM"/>
    </source>
</evidence>
<organism evidence="1 2">
    <name type="scientific">Mycolicibacterium iranicum</name>
    <name type="common">Mycobacterium iranicum</name>
    <dbReference type="NCBI Taxonomy" id="912594"/>
    <lineage>
        <taxon>Bacteria</taxon>
        <taxon>Bacillati</taxon>
        <taxon>Actinomycetota</taxon>
        <taxon>Actinomycetes</taxon>
        <taxon>Mycobacteriales</taxon>
        <taxon>Mycobacteriaceae</taxon>
        <taxon>Mycolicibacterium</taxon>
    </lineage>
</organism>
<dbReference type="RefSeq" id="WP_024445723.1">
    <property type="nucleotide sequence ID" value="NZ_JAPQYE010000020.1"/>
</dbReference>